<reference evidence="4" key="1">
    <citation type="submission" date="2018-07" db="EMBL/GenBank/DDBJ databases">
        <title>Genome Structure of the Opportunistic Pathogen Paracoccus yeei (Alphaproteobacteria) and Identification of Putative Virulence Factors.</title>
        <authorList>
            <person name="Lasek R."/>
            <person name="Szuplewska M."/>
            <person name="Mitura M."/>
            <person name="Decewicz P."/>
            <person name="Chmielowska C."/>
            <person name="Pawlot A."/>
            <person name="Sentkowska D."/>
            <person name="Czarnecki J."/>
            <person name="Bartosik D."/>
        </authorList>
    </citation>
    <scope>NUCLEOTIDE SEQUENCE [LARGE SCALE GENOMIC DNA]</scope>
    <source>
        <strain evidence="4">CCUG 32053</strain>
        <plasmid evidence="4">pyee2</plasmid>
    </source>
</reference>
<keyword evidence="3" id="KW-0614">Plasmid</keyword>
<accession>A0A386USU4</accession>
<evidence type="ECO:0000313" key="3">
    <source>
        <dbReference type="EMBL" id="AYF03773.1"/>
    </source>
</evidence>
<geneLocation type="plasmid" evidence="4">
    <name>pyee2</name>
</geneLocation>
<organism evidence="3 4">
    <name type="scientific">Paracoccus yeei</name>
    <dbReference type="NCBI Taxonomy" id="147645"/>
    <lineage>
        <taxon>Bacteria</taxon>
        <taxon>Pseudomonadati</taxon>
        <taxon>Pseudomonadota</taxon>
        <taxon>Alphaproteobacteria</taxon>
        <taxon>Rhodobacterales</taxon>
        <taxon>Paracoccaceae</taxon>
        <taxon>Paracoccus</taxon>
    </lineage>
</organism>
<proteinExistence type="predicted"/>
<dbReference type="Proteomes" id="UP000272010">
    <property type="component" value="Plasmid pYEE2"/>
</dbReference>
<feature type="region of interest" description="Disordered" evidence="1">
    <location>
        <begin position="82"/>
        <end position="107"/>
    </location>
</feature>
<keyword evidence="2" id="KW-0472">Membrane</keyword>
<evidence type="ECO:0000256" key="2">
    <source>
        <dbReference type="SAM" id="Phobius"/>
    </source>
</evidence>
<dbReference type="AlphaFoldDB" id="A0A386USU4"/>
<evidence type="ECO:0000256" key="1">
    <source>
        <dbReference type="SAM" id="MobiDB-lite"/>
    </source>
</evidence>
<feature type="compositionally biased region" description="Basic residues" evidence="1">
    <location>
        <begin position="97"/>
        <end position="107"/>
    </location>
</feature>
<name>A0A386USU4_9RHOB</name>
<dbReference type="RefSeq" id="WP_120444707.1">
    <property type="nucleotide sequence ID" value="NZ_CP031080.1"/>
</dbReference>
<dbReference type="EMBL" id="CP031080">
    <property type="protein sequence ID" value="AYF03773.1"/>
    <property type="molecule type" value="Genomic_DNA"/>
</dbReference>
<protein>
    <submittedName>
        <fullName evidence="3">Uncharacterized protein</fullName>
    </submittedName>
</protein>
<gene>
    <name evidence="3" type="ORF">PY32053_04239</name>
</gene>
<sequence length="107" mass="11125">MPFEGVGKAGGGPTSVLGRVLAPVALGAVALLLVPSLAAAQEMGTVERVVTHLGDRPSGHMALRFIIQPIVAALLAFRDGTRDARGPRTARPMSNGRRGRPIHGRIS</sequence>
<evidence type="ECO:0000313" key="4">
    <source>
        <dbReference type="Proteomes" id="UP000272010"/>
    </source>
</evidence>
<feature type="transmembrane region" description="Helical" evidence="2">
    <location>
        <begin position="20"/>
        <end position="40"/>
    </location>
</feature>
<keyword evidence="2" id="KW-0812">Transmembrane</keyword>
<keyword evidence="2" id="KW-1133">Transmembrane helix</keyword>